<evidence type="ECO:0000313" key="3">
    <source>
        <dbReference type="EMBL" id="ERJ20816.1"/>
    </source>
</evidence>
<gene>
    <name evidence="3" type="ORF">SSPSH_000158</name>
</gene>
<keyword evidence="4" id="KW-1185">Reference proteome</keyword>
<dbReference type="RefSeq" id="WP_021031254.1">
    <property type="nucleotide sequence ID" value="NZ_AFNV02000001.1"/>
</dbReference>
<dbReference type="Proteomes" id="UP000006242">
    <property type="component" value="Unassembled WGS sequence"/>
</dbReference>
<evidence type="ECO:0000259" key="2">
    <source>
        <dbReference type="Pfam" id="PF13840"/>
    </source>
</evidence>
<dbReference type="STRING" id="1033802.SSPSH_000158"/>
<organism evidence="3 4">
    <name type="scientific">Salinisphaera shabanensis E1L3A</name>
    <dbReference type="NCBI Taxonomy" id="1033802"/>
    <lineage>
        <taxon>Bacteria</taxon>
        <taxon>Pseudomonadati</taxon>
        <taxon>Pseudomonadota</taxon>
        <taxon>Gammaproteobacteria</taxon>
        <taxon>Salinisphaerales</taxon>
        <taxon>Salinisphaeraceae</taxon>
        <taxon>Salinisphaera</taxon>
    </lineage>
</organism>
<evidence type="ECO:0000313" key="4">
    <source>
        <dbReference type="Proteomes" id="UP000006242"/>
    </source>
</evidence>
<dbReference type="InterPro" id="IPR027795">
    <property type="entry name" value="CASTOR_ACT_dom"/>
</dbReference>
<dbReference type="EMBL" id="AFNV02000001">
    <property type="protein sequence ID" value="ERJ20816.1"/>
    <property type="molecule type" value="Genomic_DNA"/>
</dbReference>
<dbReference type="SUPFAM" id="SSF55021">
    <property type="entry name" value="ACT-like"/>
    <property type="match status" value="2"/>
</dbReference>
<protein>
    <submittedName>
        <fullName evidence="3">ACT domain protein</fullName>
    </submittedName>
</protein>
<name>U2EAY7_9GAMM</name>
<proteinExistence type="predicted"/>
<dbReference type="AlphaFoldDB" id="U2EAY7"/>
<accession>U2EAY7</accession>
<dbReference type="eggNOG" id="COG3602">
    <property type="taxonomic scope" value="Bacteria"/>
</dbReference>
<dbReference type="Pfam" id="PF13840">
    <property type="entry name" value="ACT_7"/>
    <property type="match status" value="1"/>
</dbReference>
<evidence type="ECO:0000259" key="1">
    <source>
        <dbReference type="Pfam" id="PF10000"/>
    </source>
</evidence>
<reference evidence="3 4" key="1">
    <citation type="journal article" date="2011" name="J. Bacteriol.">
        <title>Genome sequence of Salinisphaera shabanensis, a gammaproteobacterium from the harsh, variable environment of the brine-seawater interface of the Shaban Deep in the Red Sea.</title>
        <authorList>
            <person name="Antunes A."/>
            <person name="Alam I."/>
            <person name="Bajic V.B."/>
            <person name="Stingl U."/>
        </authorList>
    </citation>
    <scope>NUCLEOTIDE SEQUENCE [LARGE SCALE GENOMIC DNA]</scope>
    <source>
        <strain evidence="3 4">E1L3A</strain>
    </source>
</reference>
<feature type="domain" description="DUF2241" evidence="1">
    <location>
        <begin position="16"/>
        <end position="69"/>
    </location>
</feature>
<dbReference type="Gene3D" id="3.30.2130.10">
    <property type="entry name" value="VC0802-like"/>
    <property type="match status" value="1"/>
</dbReference>
<dbReference type="InterPro" id="IPR018717">
    <property type="entry name" value="DUF2241"/>
</dbReference>
<sequence>MSCHAVSPAAADANEGEHDLATLLGTLRPERRDGVYRFATLASTDKIDFERVLCAMHEPEGVSIVARESELPANAAPSALRCCWITLRVRSSLAAVGLTATVAGTLAQAGIACNVVAGTRHDHLFVPLADADRAMALLAALQRSSDTVPDHGTSP</sequence>
<dbReference type="Pfam" id="PF10000">
    <property type="entry name" value="ACT_3"/>
    <property type="match status" value="1"/>
</dbReference>
<dbReference type="PANTHER" id="PTHR39199:SF1">
    <property type="entry name" value="BLR5128 PROTEIN"/>
    <property type="match status" value="1"/>
</dbReference>
<comment type="caution">
    <text evidence="3">The sequence shown here is derived from an EMBL/GenBank/DDBJ whole genome shotgun (WGS) entry which is preliminary data.</text>
</comment>
<feature type="domain" description="CASTOR ACT" evidence="2">
    <location>
        <begin position="82"/>
        <end position="138"/>
    </location>
</feature>
<dbReference type="InterPro" id="IPR045865">
    <property type="entry name" value="ACT-like_dom_sf"/>
</dbReference>
<reference evidence="3 4" key="2">
    <citation type="journal article" date="2013" name="PLoS ONE">
        <title>INDIGO - INtegrated Data Warehouse of MIcrobial GenOmes with Examples from the Red Sea Extremophiles.</title>
        <authorList>
            <person name="Alam I."/>
            <person name="Antunes A."/>
            <person name="Kamau A.A."/>
            <person name="Ba Alawi W."/>
            <person name="Kalkatawi M."/>
            <person name="Stingl U."/>
            <person name="Bajic V.B."/>
        </authorList>
    </citation>
    <scope>NUCLEOTIDE SEQUENCE [LARGE SCALE GENOMIC DNA]</scope>
    <source>
        <strain evidence="3 4">E1L3A</strain>
    </source>
</reference>
<dbReference type="PANTHER" id="PTHR39199">
    <property type="entry name" value="BLR5128 PROTEIN"/>
    <property type="match status" value="1"/>
</dbReference>